<dbReference type="GO" id="GO:0046983">
    <property type="term" value="F:protein dimerization activity"/>
    <property type="evidence" value="ECO:0007669"/>
    <property type="project" value="InterPro"/>
</dbReference>
<comment type="subcellular location">
    <subcellularLocation>
        <location evidence="1">Nucleus</location>
    </subcellularLocation>
</comment>
<dbReference type="InterPro" id="IPR052035">
    <property type="entry name" value="ZnF_BED_domain_contain"/>
</dbReference>
<evidence type="ECO:0000256" key="5">
    <source>
        <dbReference type="ARBA" id="ARBA00023125"/>
    </source>
</evidence>
<feature type="domain" description="hAT-like transposase RNase-H fold" evidence="8">
    <location>
        <begin position="261"/>
        <end position="361"/>
    </location>
</feature>
<name>A0AAW2TXH4_SESRA</name>
<gene>
    <name evidence="9" type="ORF">Sradi_1834900</name>
</gene>
<keyword evidence="3" id="KW-0863">Zinc-finger</keyword>
<dbReference type="AlphaFoldDB" id="A0AAW2TXH4"/>
<evidence type="ECO:0000256" key="1">
    <source>
        <dbReference type="ARBA" id="ARBA00004123"/>
    </source>
</evidence>
<dbReference type="PANTHER" id="PTHR46481:SF10">
    <property type="entry name" value="ZINC FINGER BED DOMAIN-CONTAINING PROTEIN 39"/>
    <property type="match status" value="1"/>
</dbReference>
<dbReference type="Pfam" id="PF14372">
    <property type="entry name" value="hAT-like_RNase-H"/>
    <property type="match status" value="1"/>
</dbReference>
<dbReference type="SUPFAM" id="SSF53098">
    <property type="entry name" value="Ribonuclease H-like"/>
    <property type="match status" value="1"/>
</dbReference>
<evidence type="ECO:0000259" key="7">
    <source>
        <dbReference type="Pfam" id="PF05699"/>
    </source>
</evidence>
<evidence type="ECO:0000256" key="2">
    <source>
        <dbReference type="ARBA" id="ARBA00022723"/>
    </source>
</evidence>
<comment type="caution">
    <text evidence="9">The sequence shown here is derived from an EMBL/GenBank/DDBJ whole genome shotgun (WGS) entry which is preliminary data.</text>
</comment>
<dbReference type="Pfam" id="PF05699">
    <property type="entry name" value="Dimer_Tnp_hAT"/>
    <property type="match status" value="1"/>
</dbReference>
<accession>A0AAW2TXH4</accession>
<evidence type="ECO:0000256" key="3">
    <source>
        <dbReference type="ARBA" id="ARBA00022771"/>
    </source>
</evidence>
<evidence type="ECO:0000313" key="9">
    <source>
        <dbReference type="EMBL" id="KAL0409005.1"/>
    </source>
</evidence>
<dbReference type="GO" id="GO:0008270">
    <property type="term" value="F:zinc ion binding"/>
    <property type="evidence" value="ECO:0007669"/>
    <property type="project" value="UniProtKB-KW"/>
</dbReference>
<dbReference type="InterPro" id="IPR012337">
    <property type="entry name" value="RNaseH-like_sf"/>
</dbReference>
<keyword evidence="6" id="KW-0539">Nucleus</keyword>
<dbReference type="InterPro" id="IPR008906">
    <property type="entry name" value="HATC_C_dom"/>
</dbReference>
<reference evidence="9" key="2">
    <citation type="journal article" date="2024" name="Plant">
        <title>Genomic evolution and insights into agronomic trait innovations of Sesamum species.</title>
        <authorList>
            <person name="Miao H."/>
            <person name="Wang L."/>
            <person name="Qu L."/>
            <person name="Liu H."/>
            <person name="Sun Y."/>
            <person name="Le M."/>
            <person name="Wang Q."/>
            <person name="Wei S."/>
            <person name="Zheng Y."/>
            <person name="Lin W."/>
            <person name="Duan Y."/>
            <person name="Cao H."/>
            <person name="Xiong S."/>
            <person name="Wang X."/>
            <person name="Wei L."/>
            <person name="Li C."/>
            <person name="Ma Q."/>
            <person name="Ju M."/>
            <person name="Zhao R."/>
            <person name="Li G."/>
            <person name="Mu C."/>
            <person name="Tian Q."/>
            <person name="Mei H."/>
            <person name="Zhang T."/>
            <person name="Gao T."/>
            <person name="Zhang H."/>
        </authorList>
    </citation>
    <scope>NUCLEOTIDE SEQUENCE</scope>
    <source>
        <strain evidence="9">G02</strain>
    </source>
</reference>
<organism evidence="9">
    <name type="scientific">Sesamum radiatum</name>
    <name type="common">Black benniseed</name>
    <dbReference type="NCBI Taxonomy" id="300843"/>
    <lineage>
        <taxon>Eukaryota</taxon>
        <taxon>Viridiplantae</taxon>
        <taxon>Streptophyta</taxon>
        <taxon>Embryophyta</taxon>
        <taxon>Tracheophyta</taxon>
        <taxon>Spermatophyta</taxon>
        <taxon>Magnoliopsida</taxon>
        <taxon>eudicotyledons</taxon>
        <taxon>Gunneridae</taxon>
        <taxon>Pentapetalae</taxon>
        <taxon>asterids</taxon>
        <taxon>lamiids</taxon>
        <taxon>Lamiales</taxon>
        <taxon>Pedaliaceae</taxon>
        <taxon>Sesamum</taxon>
    </lineage>
</organism>
<sequence length="478" mass="55828">MPEWREMTRNTVKTYCINVYESEKKKLKSLLKNINKISLTTDCWKSKNQKIEYMVITGHWIDKSWQLQKRVLNFVHIPPPRRGLEIANAIWRCSEDWGIESKICTISVDNASANDAAIDNLKIYVKNKRRMLCDGRLFHVRCCAHILNLIAQDGLSKIKNIVDVIRDSVEYVRRSDARLKIFSEIVKQLNLPDKKLVDDCRMRWNSTYEMLAAAIKFKDVFPRFADREPHYDICPSAEDWTKVEKVCSVLELFWTTTHIVSRSDYPTSNLFLNEVSRVKVLLNKKTLENDIFIRDMVVRMKSKFDKYWGDTNLLMSIAAVMDPRCKLRALEFCFPRLYSSETVERQIATVRKTLYELISEYVAIFNTESESVGEGQRNNMSNPDLTNVETQCGWSEYAEFLKSVESIQPQKSELDLYLEENCYIFEQDKKDGKDFDVLDWWRVHALKYKILSIMARDFLAIPIITVASEATFSAGSRL</sequence>
<keyword evidence="4" id="KW-0862">Zinc</keyword>
<reference evidence="9" key="1">
    <citation type="submission" date="2020-06" db="EMBL/GenBank/DDBJ databases">
        <authorList>
            <person name="Li T."/>
            <person name="Hu X."/>
            <person name="Zhang T."/>
            <person name="Song X."/>
            <person name="Zhang H."/>
            <person name="Dai N."/>
            <person name="Sheng W."/>
            <person name="Hou X."/>
            <person name="Wei L."/>
        </authorList>
    </citation>
    <scope>NUCLEOTIDE SEQUENCE</scope>
    <source>
        <strain evidence="9">G02</strain>
        <tissue evidence="9">Leaf</tissue>
    </source>
</reference>
<dbReference type="InterPro" id="IPR025525">
    <property type="entry name" value="hAT-like_transposase_RNase-H"/>
</dbReference>
<dbReference type="GO" id="GO:0003677">
    <property type="term" value="F:DNA binding"/>
    <property type="evidence" value="ECO:0007669"/>
    <property type="project" value="UniProtKB-KW"/>
</dbReference>
<dbReference type="GO" id="GO:0005634">
    <property type="term" value="C:nucleus"/>
    <property type="evidence" value="ECO:0007669"/>
    <property type="project" value="UniProtKB-SubCell"/>
</dbReference>
<keyword evidence="5" id="KW-0238">DNA-binding</keyword>
<keyword evidence="2" id="KW-0479">Metal-binding</keyword>
<protein>
    <submittedName>
        <fullName evidence="9">Zinc finger BED domain-containing protein RICESLEEPER 2</fullName>
    </submittedName>
</protein>
<dbReference type="PANTHER" id="PTHR46481">
    <property type="entry name" value="ZINC FINGER BED DOMAIN-CONTAINING PROTEIN 4"/>
    <property type="match status" value="1"/>
</dbReference>
<evidence type="ECO:0000259" key="8">
    <source>
        <dbReference type="Pfam" id="PF14372"/>
    </source>
</evidence>
<dbReference type="EMBL" id="JACGWJ010000007">
    <property type="protein sequence ID" value="KAL0409005.1"/>
    <property type="molecule type" value="Genomic_DNA"/>
</dbReference>
<evidence type="ECO:0000256" key="4">
    <source>
        <dbReference type="ARBA" id="ARBA00022833"/>
    </source>
</evidence>
<evidence type="ECO:0000256" key="6">
    <source>
        <dbReference type="ARBA" id="ARBA00023242"/>
    </source>
</evidence>
<proteinExistence type="predicted"/>
<feature type="domain" description="HAT C-terminal dimerisation" evidence="7">
    <location>
        <begin position="413"/>
        <end position="477"/>
    </location>
</feature>